<reference evidence="4" key="1">
    <citation type="submission" date="2015-02" db="EMBL/GenBank/DDBJ databases">
        <title>Genome sequencing for Strongylocentrotus purpuratus.</title>
        <authorList>
            <person name="Murali S."/>
            <person name="Liu Y."/>
            <person name="Vee V."/>
            <person name="English A."/>
            <person name="Wang M."/>
            <person name="Skinner E."/>
            <person name="Han Y."/>
            <person name="Muzny D.M."/>
            <person name="Worley K.C."/>
            <person name="Gibbs R.A."/>
        </authorList>
    </citation>
    <scope>NUCLEOTIDE SEQUENCE</scope>
</reference>
<dbReference type="InterPro" id="IPR027417">
    <property type="entry name" value="P-loop_NTPase"/>
</dbReference>
<dbReference type="OMA" id="FNETRIV"/>
<organism evidence="3 4">
    <name type="scientific">Strongylocentrotus purpuratus</name>
    <name type="common">Purple sea urchin</name>
    <dbReference type="NCBI Taxonomy" id="7668"/>
    <lineage>
        <taxon>Eukaryota</taxon>
        <taxon>Metazoa</taxon>
        <taxon>Echinodermata</taxon>
        <taxon>Eleutherozoa</taxon>
        <taxon>Echinozoa</taxon>
        <taxon>Echinoidea</taxon>
        <taxon>Euechinoidea</taxon>
        <taxon>Echinacea</taxon>
        <taxon>Camarodonta</taxon>
        <taxon>Echinidea</taxon>
        <taxon>Strongylocentrotidae</taxon>
        <taxon>Strongylocentrotus</taxon>
    </lineage>
</organism>
<evidence type="ECO:0000313" key="3">
    <source>
        <dbReference type="EnsemblMetazoa" id="XP_030842778"/>
    </source>
</evidence>
<keyword evidence="1" id="KW-1133">Transmembrane helix</keyword>
<name>A0A7M7NYA7_STRPU</name>
<reference evidence="3" key="2">
    <citation type="submission" date="2021-01" db="UniProtKB">
        <authorList>
            <consortium name="EnsemblMetazoa"/>
        </authorList>
    </citation>
    <scope>IDENTIFICATION</scope>
</reference>
<dbReference type="Proteomes" id="UP000007110">
    <property type="component" value="Unassembled WGS sequence"/>
</dbReference>
<dbReference type="GeneID" id="100892392"/>
<dbReference type="Pfam" id="PF00685">
    <property type="entry name" value="Sulfotransfer_1"/>
    <property type="match status" value="1"/>
</dbReference>
<dbReference type="GO" id="GO:0050659">
    <property type="term" value="F:N-acetylgalactosamine 4-sulfate 6-O-sulfotransferase activity"/>
    <property type="evidence" value="ECO:0000318"/>
    <property type="project" value="GO_Central"/>
</dbReference>
<dbReference type="OrthoDB" id="526228at2759"/>
<dbReference type="GO" id="GO:0019319">
    <property type="term" value="P:hexose biosynthetic process"/>
    <property type="evidence" value="ECO:0000318"/>
    <property type="project" value="GO_Central"/>
</dbReference>
<dbReference type="SUPFAM" id="SSF52540">
    <property type="entry name" value="P-loop containing nucleoside triphosphate hydrolases"/>
    <property type="match status" value="1"/>
</dbReference>
<dbReference type="AlphaFoldDB" id="A0A7M7NYA7"/>
<dbReference type="InterPro" id="IPR052654">
    <property type="entry name" value="CS_Sulfotransferase"/>
</dbReference>
<feature type="domain" description="Sulfotransferase" evidence="2">
    <location>
        <begin position="157"/>
        <end position="384"/>
    </location>
</feature>
<feature type="transmembrane region" description="Helical" evidence="1">
    <location>
        <begin position="30"/>
        <end position="49"/>
    </location>
</feature>
<dbReference type="InParanoid" id="A0A7M7NYA7"/>
<dbReference type="InterPro" id="IPR000863">
    <property type="entry name" value="Sulfotransferase_dom"/>
</dbReference>
<keyword evidence="4" id="KW-1185">Reference proteome</keyword>
<dbReference type="PANTHER" id="PTHR15723:SF0">
    <property type="entry name" value="CARBOHYDRATE SULFOTRANSFERASE 15"/>
    <property type="match status" value="1"/>
</dbReference>
<dbReference type="PANTHER" id="PTHR15723">
    <property type="entry name" value="CARBOHYDRATE SULFOTRANSFERASE 15"/>
    <property type="match status" value="1"/>
</dbReference>
<dbReference type="Gene3D" id="3.40.50.300">
    <property type="entry name" value="P-loop containing nucleotide triphosphate hydrolases"/>
    <property type="match status" value="1"/>
</dbReference>
<accession>A0A7M7NYA7</accession>
<dbReference type="RefSeq" id="XP_030842778.1">
    <property type="nucleotide sequence ID" value="XM_030986918.1"/>
</dbReference>
<sequence length="443" mass="51312">MRKDLYSAGEKKKGTRSPQSTVTMYIQNKLAAGIVLLNIALFSYVYYYAQEQKGYAPVIAQTSIQPSKMKNTDDLHNVTANTRKVGIKIYNIDVQQRASVGPSDFWRPELNLSSLPPSLYKRGKLVFDSLPKTYLPGYKSACWKLKGALKCWPYFYLLGMPKCGTTDLWSKITMHPDVRNTVKEPHWWTRARLSTGNLAGYASRSNKMVQQFKLHPSMKSRLIIGDGSASTFWDNHSWDRWDGKRYEGPKYVTADVINAAQPDAKLIVILRNPVDRLYSAYLYFNRKNKVSVDRFHKAIVEVIDRFNTCLQTMSFRGCTYSMERIQNKFPSPTRPYVGLYAVYVRDWFRVYPRDQLKIMTLEDWHVNCTGLLPEVFDFLNLEKKSGKTIAQFCEKKLQNGNKFRLHAIGDMLPKTRKLLEDFYEGPNKELSLLLGDDKYLWRT</sequence>
<dbReference type="EnsemblMetazoa" id="XM_030986918">
    <property type="protein sequence ID" value="XP_030842778"/>
    <property type="gene ID" value="LOC100892392"/>
</dbReference>
<keyword evidence="1" id="KW-0472">Membrane</keyword>
<protein>
    <recommendedName>
        <fullName evidence="2">Sulfotransferase domain-containing protein</fullName>
    </recommendedName>
</protein>
<evidence type="ECO:0000256" key="1">
    <source>
        <dbReference type="SAM" id="Phobius"/>
    </source>
</evidence>
<evidence type="ECO:0000313" key="4">
    <source>
        <dbReference type="Proteomes" id="UP000007110"/>
    </source>
</evidence>
<evidence type="ECO:0000259" key="2">
    <source>
        <dbReference type="Pfam" id="PF00685"/>
    </source>
</evidence>
<proteinExistence type="predicted"/>
<keyword evidence="1" id="KW-0812">Transmembrane</keyword>